<evidence type="ECO:0000256" key="1">
    <source>
        <dbReference type="SAM" id="MobiDB-lite"/>
    </source>
</evidence>
<dbReference type="AlphaFoldDB" id="A0AAD4N5L2"/>
<feature type="compositionally biased region" description="Polar residues" evidence="1">
    <location>
        <begin position="69"/>
        <end position="80"/>
    </location>
</feature>
<feature type="region of interest" description="Disordered" evidence="1">
    <location>
        <begin position="59"/>
        <end position="82"/>
    </location>
</feature>
<protein>
    <submittedName>
        <fullName evidence="2">Uncharacterized protein</fullName>
    </submittedName>
</protein>
<name>A0AAD4N5L2_9BILA</name>
<evidence type="ECO:0000313" key="2">
    <source>
        <dbReference type="EMBL" id="KAI1717408.1"/>
    </source>
</evidence>
<organism evidence="2 3">
    <name type="scientific">Ditylenchus destructor</name>
    <dbReference type="NCBI Taxonomy" id="166010"/>
    <lineage>
        <taxon>Eukaryota</taxon>
        <taxon>Metazoa</taxon>
        <taxon>Ecdysozoa</taxon>
        <taxon>Nematoda</taxon>
        <taxon>Chromadorea</taxon>
        <taxon>Rhabditida</taxon>
        <taxon>Tylenchina</taxon>
        <taxon>Tylenchomorpha</taxon>
        <taxon>Sphaerularioidea</taxon>
        <taxon>Anguinidae</taxon>
        <taxon>Anguininae</taxon>
        <taxon>Ditylenchus</taxon>
    </lineage>
</organism>
<proteinExistence type="predicted"/>
<feature type="compositionally biased region" description="Polar residues" evidence="1">
    <location>
        <begin position="180"/>
        <end position="192"/>
    </location>
</feature>
<dbReference type="EMBL" id="JAKKPZ010000009">
    <property type="protein sequence ID" value="KAI1717408.1"/>
    <property type="molecule type" value="Genomic_DNA"/>
</dbReference>
<gene>
    <name evidence="2" type="ORF">DdX_07155</name>
</gene>
<reference evidence="2" key="1">
    <citation type="submission" date="2022-01" db="EMBL/GenBank/DDBJ databases">
        <title>Genome Sequence Resource for Two Populations of Ditylenchus destructor, the Migratory Endoparasitic Phytonematode.</title>
        <authorList>
            <person name="Zhang H."/>
            <person name="Lin R."/>
            <person name="Xie B."/>
        </authorList>
    </citation>
    <scope>NUCLEOTIDE SEQUENCE</scope>
    <source>
        <strain evidence="2">BazhouSP</strain>
    </source>
</reference>
<dbReference type="Proteomes" id="UP001201812">
    <property type="component" value="Unassembled WGS sequence"/>
</dbReference>
<comment type="caution">
    <text evidence="2">The sequence shown here is derived from an EMBL/GenBank/DDBJ whole genome shotgun (WGS) entry which is preliminary data.</text>
</comment>
<evidence type="ECO:0000313" key="3">
    <source>
        <dbReference type="Proteomes" id="UP001201812"/>
    </source>
</evidence>
<accession>A0AAD4N5L2</accession>
<keyword evidence="3" id="KW-1185">Reference proteome</keyword>
<sequence length="279" mass="31583">MPKSPKKKQSRVKSKTILMTMIALFRPANSFHSRLAQFLFNNARSNALGILTDDIEDIDGHEDPPLASPENTSFSPSQFSPRHEVDNVRFAEMERFEPSQAVDANLAYEIKKQDRSRTHELDIPENVPANSQIEPVRQIHAEDTVFEEKAPPNKISDINIVSNGPVKTIKPIWGLPPSGRFQTNSVEKSTGESTDESKQNGTEFDAAREIFEESLEECIRLENENQSASMSLDLTELESEPRRIVPKESTIKVNKSVELPTNIRLVADNFRLRIIEEEE</sequence>
<feature type="region of interest" description="Disordered" evidence="1">
    <location>
        <begin position="172"/>
        <end position="203"/>
    </location>
</feature>